<dbReference type="OrthoDB" id="10003780at2759"/>
<accession>A0A815QKW3</accession>
<dbReference type="Proteomes" id="UP000663852">
    <property type="component" value="Unassembled WGS sequence"/>
</dbReference>
<evidence type="ECO:0000313" key="2">
    <source>
        <dbReference type="EMBL" id="CAF1548590.1"/>
    </source>
</evidence>
<dbReference type="AlphaFoldDB" id="A0A815QKW3"/>
<evidence type="ECO:0000313" key="1">
    <source>
        <dbReference type="EMBL" id="CAF1465339.1"/>
    </source>
</evidence>
<dbReference type="Proteomes" id="UP000663828">
    <property type="component" value="Unassembled WGS sequence"/>
</dbReference>
<keyword evidence="3" id="KW-1185">Reference proteome</keyword>
<sequence length="90" mass="10129">MGAEYSNQRKTAVGRHLIYEAYGRQAKGRSSERCWKCGGHGRLYVQSECSACRCGERTTWSNYSPNCSCNGYGRQTSTEICDDCHGRGYQ</sequence>
<name>A0A815QKW3_ADIRI</name>
<comment type="caution">
    <text evidence="1">The sequence shown here is derived from an EMBL/GenBank/DDBJ whole genome shotgun (WGS) entry which is preliminary data.</text>
</comment>
<evidence type="ECO:0000313" key="3">
    <source>
        <dbReference type="Proteomes" id="UP000663828"/>
    </source>
</evidence>
<dbReference type="EMBL" id="CAJNOJ010000487">
    <property type="protein sequence ID" value="CAF1465339.1"/>
    <property type="molecule type" value="Genomic_DNA"/>
</dbReference>
<organism evidence="1 4">
    <name type="scientific">Adineta ricciae</name>
    <name type="common">Rotifer</name>
    <dbReference type="NCBI Taxonomy" id="249248"/>
    <lineage>
        <taxon>Eukaryota</taxon>
        <taxon>Metazoa</taxon>
        <taxon>Spiralia</taxon>
        <taxon>Gnathifera</taxon>
        <taxon>Rotifera</taxon>
        <taxon>Eurotatoria</taxon>
        <taxon>Bdelloidea</taxon>
        <taxon>Adinetida</taxon>
        <taxon>Adinetidae</taxon>
        <taxon>Adineta</taxon>
    </lineage>
</organism>
<reference evidence="1" key="1">
    <citation type="submission" date="2021-02" db="EMBL/GenBank/DDBJ databases">
        <authorList>
            <person name="Nowell W R."/>
        </authorList>
    </citation>
    <scope>NUCLEOTIDE SEQUENCE</scope>
</reference>
<dbReference type="EMBL" id="CAJNOR010005156">
    <property type="protein sequence ID" value="CAF1548590.1"/>
    <property type="molecule type" value="Genomic_DNA"/>
</dbReference>
<proteinExistence type="predicted"/>
<evidence type="ECO:0000313" key="4">
    <source>
        <dbReference type="Proteomes" id="UP000663852"/>
    </source>
</evidence>
<protein>
    <submittedName>
        <fullName evidence="1">Uncharacterized protein</fullName>
    </submittedName>
</protein>
<gene>
    <name evidence="1" type="ORF">EDS130_LOCUS40428</name>
    <name evidence="2" type="ORF">XAT740_LOCUS42713</name>
</gene>